<dbReference type="WBParaSite" id="nRc.2.0.1.t18972-RA">
    <property type="protein sequence ID" value="nRc.2.0.1.t18972-RA"/>
    <property type="gene ID" value="nRc.2.0.1.g18972"/>
</dbReference>
<protein>
    <submittedName>
        <fullName evidence="2">Uncharacterized protein</fullName>
    </submittedName>
</protein>
<sequence>MRQIFGASRQHFFVHGNLCQLAQETKKISYKLCCNDADCR</sequence>
<name>A0A915IZW3_ROMCU</name>
<dbReference type="AlphaFoldDB" id="A0A915IZW3"/>
<keyword evidence="1" id="KW-1185">Reference proteome</keyword>
<reference evidence="2" key="1">
    <citation type="submission" date="2022-11" db="UniProtKB">
        <authorList>
            <consortium name="WormBaseParasite"/>
        </authorList>
    </citation>
    <scope>IDENTIFICATION</scope>
</reference>
<evidence type="ECO:0000313" key="1">
    <source>
        <dbReference type="Proteomes" id="UP000887565"/>
    </source>
</evidence>
<organism evidence="1 2">
    <name type="scientific">Romanomermis culicivorax</name>
    <name type="common">Nematode worm</name>
    <dbReference type="NCBI Taxonomy" id="13658"/>
    <lineage>
        <taxon>Eukaryota</taxon>
        <taxon>Metazoa</taxon>
        <taxon>Ecdysozoa</taxon>
        <taxon>Nematoda</taxon>
        <taxon>Enoplea</taxon>
        <taxon>Dorylaimia</taxon>
        <taxon>Mermithida</taxon>
        <taxon>Mermithoidea</taxon>
        <taxon>Mermithidae</taxon>
        <taxon>Romanomermis</taxon>
    </lineage>
</organism>
<accession>A0A915IZW3</accession>
<evidence type="ECO:0000313" key="2">
    <source>
        <dbReference type="WBParaSite" id="nRc.2.0.1.t18972-RA"/>
    </source>
</evidence>
<proteinExistence type="predicted"/>
<dbReference type="Proteomes" id="UP000887565">
    <property type="component" value="Unplaced"/>
</dbReference>